<comment type="caution">
    <text evidence="1">The sequence shown here is derived from an EMBL/GenBank/DDBJ whole genome shotgun (WGS) entry which is preliminary data.</text>
</comment>
<evidence type="ECO:0000313" key="2">
    <source>
        <dbReference type="Proteomes" id="UP000094893"/>
    </source>
</evidence>
<accession>A0A1C2I4M5</accession>
<dbReference type="AlphaFoldDB" id="A0A1C2I4M5"/>
<protein>
    <submittedName>
        <fullName evidence="1">Uncharacterized protein</fullName>
    </submittedName>
</protein>
<sequence length="189" mass="21159">MTRNLAYSPNEAVSNDECGYWSNEKGWTIIEEATRFQADEVNKLHLPEVTGSDAIWRELGLDYMTSDDRDPLTVAYITMGFVNTFEKLTNEQKDTLTSTSGQSELVSKIVCHSAFLDAIFYMGEPYFDGVLFYYEIAEPFGAEYTKALAQPENYDLGPNGMKNLAVKVLLSVCEKALSEECFAGILLPV</sequence>
<gene>
    <name evidence="1" type="ORF">A6P07_07715</name>
</gene>
<dbReference type="EMBL" id="LWSA01000097">
    <property type="protein sequence ID" value="OCX73696.1"/>
    <property type="molecule type" value="Genomic_DNA"/>
</dbReference>
<dbReference type="STRING" id="930.GCA_002079865_00387"/>
<reference evidence="1 2" key="1">
    <citation type="journal article" date="2016" name="Int. J. Mol. Sci.">
        <title>Comparative genomics of the extreme acidophile Acidithiobacillus thiooxidans reveals intraspecific divergence and niche adaptation.</title>
        <authorList>
            <person name="Zhang X."/>
            <person name="Feng X."/>
            <person name="Tao J."/>
            <person name="Ma L."/>
            <person name="Xiao Y."/>
            <person name="Liang Y."/>
            <person name="Liu X."/>
            <person name="Yin H."/>
        </authorList>
    </citation>
    <scope>NUCLEOTIDE SEQUENCE [LARGE SCALE GENOMIC DNA]</scope>
    <source>
        <strain evidence="1 2">A02</strain>
    </source>
</reference>
<dbReference type="RefSeq" id="WP_024895220.1">
    <property type="nucleotide sequence ID" value="NZ_LWRZ01000279.1"/>
</dbReference>
<proteinExistence type="predicted"/>
<dbReference type="Proteomes" id="UP000094893">
    <property type="component" value="Unassembled WGS sequence"/>
</dbReference>
<organism evidence="1 2">
    <name type="scientific">Acidithiobacillus thiooxidans</name>
    <name type="common">Thiobacillus thiooxidans</name>
    <dbReference type="NCBI Taxonomy" id="930"/>
    <lineage>
        <taxon>Bacteria</taxon>
        <taxon>Pseudomonadati</taxon>
        <taxon>Pseudomonadota</taxon>
        <taxon>Acidithiobacillia</taxon>
        <taxon>Acidithiobacillales</taxon>
        <taxon>Acidithiobacillaceae</taxon>
        <taxon>Acidithiobacillus</taxon>
    </lineage>
</organism>
<evidence type="ECO:0000313" key="1">
    <source>
        <dbReference type="EMBL" id="OCX73696.1"/>
    </source>
</evidence>
<name>A0A1C2I4M5_ACITH</name>